<evidence type="ECO:0000256" key="10">
    <source>
        <dbReference type="ARBA" id="ARBA00023211"/>
    </source>
</evidence>
<keyword evidence="10" id="KW-0464">Manganese</keyword>
<evidence type="ECO:0000256" key="1">
    <source>
        <dbReference type="ARBA" id="ARBA00001946"/>
    </source>
</evidence>
<evidence type="ECO:0000256" key="5">
    <source>
        <dbReference type="ARBA" id="ARBA00022801"/>
    </source>
</evidence>
<dbReference type="PROSITE" id="PS51749">
    <property type="entry name" value="HNH_CAS9"/>
    <property type="match status" value="1"/>
</dbReference>
<evidence type="ECO:0000313" key="16">
    <source>
        <dbReference type="Proteomes" id="UP000000374"/>
    </source>
</evidence>
<comment type="subunit">
    <text evidence="11 12">Monomer. Binds crRNA and tracrRNA.</text>
</comment>
<dbReference type="Pfam" id="PF18470">
    <property type="entry name" value="Cas9_a"/>
    <property type="match status" value="1"/>
</dbReference>
<dbReference type="EC" id="3.1.-.-" evidence="12"/>
<evidence type="ECO:0000256" key="7">
    <source>
        <dbReference type="ARBA" id="ARBA00022884"/>
    </source>
</evidence>
<accession>A1WH93</accession>
<feature type="domain" description="HNH Cas9-type" evidence="14">
    <location>
        <begin position="555"/>
        <end position="719"/>
    </location>
</feature>
<dbReference type="InterPro" id="IPR041383">
    <property type="entry name" value="RuvC_III"/>
</dbReference>
<feature type="active site" description="Proton acceptor for HNH nuclease domain" evidence="12">
    <location>
        <position position="636"/>
    </location>
</feature>
<keyword evidence="2 12" id="KW-0540">Nuclease</keyword>
<keyword evidence="6" id="KW-0460">Magnesium</keyword>
<keyword evidence="3" id="KW-0479">Metal-binding</keyword>
<comment type="function">
    <text evidence="12">CRISPR (clustered regularly interspaced short palindromic repeat) is an adaptive immune system that provides protection against mobile genetic elements (viruses, transposable elements and conjugative plasmids). CRISPR clusters contain spacers, sequences complementary to antecedent mobile elements, and target invading nucleic acids. CRISPR clusters are transcribed and processed into CRISPR RNA (crRNA). In type II CRISPR systems correct processing of pre-crRNA requires a trans-encoded small RNA (tracrRNA), endogenous ribonuclease 3 (rnc) and this protein. The tracrRNA serves as a guide for ribonuclease 3-aided processing of pre-crRNA. Subsequently Cas9/crRNA/tracrRNA endonucleolytically cleaves linear or circular dsDNA target complementary to the spacer; Cas9 is inactive in the absence of the 2 guide RNAs (gRNA). Cas9 recognizes the protospacer adjacent motif (PAM) in the CRISPR repeat sequences to help distinguish self versus nonself, as targets within the bacterial CRISPR locus do not have PAMs. PAM recognition is also required for catalytic activity.</text>
</comment>
<comment type="cofactor">
    <cofactor evidence="1">
        <name>Mg(2+)</name>
        <dbReference type="ChEBI" id="CHEBI:18420"/>
    </cofactor>
</comment>
<dbReference type="HAMAP" id="MF_01480">
    <property type="entry name" value="Cas9"/>
    <property type="match status" value="1"/>
</dbReference>
<dbReference type="InterPro" id="IPR033114">
    <property type="entry name" value="HNH_CAS9"/>
</dbReference>
<name>A1WH93_VEREI</name>
<comment type="caution">
    <text evidence="12">Lacks conserved residue(s) required for the propagation of feature annotation.</text>
</comment>
<keyword evidence="7 12" id="KW-0694">RNA-binding</keyword>
<dbReference type="GO" id="GO:0016787">
    <property type="term" value="F:hydrolase activity"/>
    <property type="evidence" value="ECO:0007669"/>
    <property type="project" value="UniProtKB-KW"/>
</dbReference>
<dbReference type="GO" id="GO:0046872">
    <property type="term" value="F:metal ion binding"/>
    <property type="evidence" value="ECO:0007669"/>
    <property type="project" value="UniProtKB-UniRule"/>
</dbReference>
<dbReference type="eggNOG" id="COG3513">
    <property type="taxonomic scope" value="Bacteria"/>
</dbReference>
<evidence type="ECO:0000256" key="6">
    <source>
        <dbReference type="ARBA" id="ARBA00022842"/>
    </source>
</evidence>
<dbReference type="Pfam" id="PF18541">
    <property type="entry name" value="RuvC_III"/>
    <property type="match status" value="1"/>
</dbReference>
<gene>
    <name evidence="12" type="primary">cas9</name>
    <name evidence="15" type="ordered locus">Veis_1230</name>
</gene>
<dbReference type="SMR" id="A1WH93"/>
<dbReference type="GO" id="GO:0003677">
    <property type="term" value="F:DNA binding"/>
    <property type="evidence" value="ECO:0007669"/>
    <property type="project" value="UniProtKB-UniRule"/>
</dbReference>
<comment type="domain">
    <text evidence="12">Has 2 endonuclease domains. The discontinuous RuvC-like domain cleaves the target DNA noncomplementary to crRNA while the HNH nuclease domain cleaves the target DNA complementary to crRNA.</text>
</comment>
<dbReference type="InterPro" id="IPR040619">
    <property type="entry name" value="Cas9_alpha-helical_lobe"/>
</dbReference>
<dbReference type="KEGG" id="vei:Veis_1230"/>
<dbReference type="InterPro" id="IPR036397">
    <property type="entry name" value="RNaseH_sf"/>
</dbReference>
<keyword evidence="16" id="KW-1185">Reference proteome</keyword>
<evidence type="ECO:0000256" key="9">
    <source>
        <dbReference type="ARBA" id="ARBA00023125"/>
    </source>
</evidence>
<dbReference type="Gene3D" id="3.30.420.10">
    <property type="entry name" value="Ribonuclease H-like superfamily/Ribonuclease H"/>
    <property type="match status" value="3"/>
</dbReference>
<dbReference type="GO" id="GO:0004519">
    <property type="term" value="F:endonuclease activity"/>
    <property type="evidence" value="ECO:0007669"/>
    <property type="project" value="UniProtKB-UniRule"/>
</dbReference>
<evidence type="ECO:0000256" key="13">
    <source>
        <dbReference type="SAM" id="MobiDB-lite"/>
    </source>
</evidence>
<evidence type="ECO:0000256" key="8">
    <source>
        <dbReference type="ARBA" id="ARBA00023118"/>
    </source>
</evidence>
<dbReference type="GO" id="GO:0043571">
    <property type="term" value="P:maintenance of CRISPR repeat elements"/>
    <property type="evidence" value="ECO:0007669"/>
    <property type="project" value="UniProtKB-UniRule"/>
</dbReference>
<dbReference type="STRING" id="391735.Veis_1230"/>
<keyword evidence="9 12" id="KW-0238">DNA-binding</keyword>
<dbReference type="RefSeq" id="WP_011809011.1">
    <property type="nucleotide sequence ID" value="NC_008786.1"/>
</dbReference>
<dbReference type="Proteomes" id="UP000000374">
    <property type="component" value="Chromosome"/>
</dbReference>
<dbReference type="Pfam" id="PF13395">
    <property type="entry name" value="HNH_4"/>
    <property type="match status" value="1"/>
</dbReference>
<evidence type="ECO:0000256" key="12">
    <source>
        <dbReference type="HAMAP-Rule" id="MF_01480"/>
    </source>
</evidence>
<keyword evidence="8 12" id="KW-0051">Antiviral defense</keyword>
<feature type="region of interest" description="Disordered" evidence="13">
    <location>
        <begin position="555"/>
        <end position="575"/>
    </location>
</feature>
<dbReference type="InterPro" id="IPR003615">
    <property type="entry name" value="HNH_nuc"/>
</dbReference>
<feature type="active site" description="For RuvC-like nuclease domain" evidence="12">
    <location>
        <position position="12"/>
    </location>
</feature>
<dbReference type="OrthoDB" id="9777169at2"/>
<evidence type="ECO:0000256" key="4">
    <source>
        <dbReference type="ARBA" id="ARBA00022759"/>
    </source>
</evidence>
<dbReference type="AlphaFoldDB" id="A1WH93"/>
<keyword evidence="4 12" id="KW-0255">Endonuclease</keyword>
<dbReference type="GeneID" id="76459880"/>
<dbReference type="EMBL" id="CP000542">
    <property type="protein sequence ID" value="ABM57000.1"/>
    <property type="molecule type" value="Genomic_DNA"/>
</dbReference>
<feature type="compositionally biased region" description="Basic and acidic residues" evidence="13">
    <location>
        <begin position="565"/>
        <end position="575"/>
    </location>
</feature>
<dbReference type="NCBIfam" id="TIGR01865">
    <property type="entry name" value="cas_Csn1"/>
    <property type="match status" value="1"/>
</dbReference>
<dbReference type="GO" id="GO:0003723">
    <property type="term" value="F:RNA binding"/>
    <property type="evidence" value="ECO:0007669"/>
    <property type="project" value="UniProtKB-UniRule"/>
</dbReference>
<comment type="similarity">
    <text evidence="12">Belongs to the CRISPR-associated Cas9 family.</text>
</comment>
<evidence type="ECO:0000313" key="15">
    <source>
        <dbReference type="EMBL" id="ABM57000.1"/>
    </source>
</evidence>
<evidence type="ECO:0000256" key="11">
    <source>
        <dbReference type="ARBA" id="ARBA00046380"/>
    </source>
</evidence>
<reference evidence="16" key="1">
    <citation type="submission" date="2006-12" db="EMBL/GenBank/DDBJ databases">
        <title>Complete sequence of chromosome 1 of Verminephrobacter eiseniae EF01-2.</title>
        <authorList>
            <person name="Copeland A."/>
            <person name="Lucas S."/>
            <person name="Lapidus A."/>
            <person name="Barry K."/>
            <person name="Detter J.C."/>
            <person name="Glavina del Rio T."/>
            <person name="Dalin E."/>
            <person name="Tice H."/>
            <person name="Pitluck S."/>
            <person name="Chertkov O."/>
            <person name="Brettin T."/>
            <person name="Bruce D."/>
            <person name="Han C."/>
            <person name="Tapia R."/>
            <person name="Gilna P."/>
            <person name="Schmutz J."/>
            <person name="Larimer F."/>
            <person name="Land M."/>
            <person name="Hauser L."/>
            <person name="Kyrpides N."/>
            <person name="Kim E."/>
            <person name="Stahl D."/>
            <person name="Richardson P."/>
        </authorList>
    </citation>
    <scope>NUCLEOTIDE SEQUENCE [LARGE SCALE GENOMIC DNA]</scope>
    <source>
        <strain evidence="16">EF01-2</strain>
    </source>
</reference>
<dbReference type="InterPro" id="IPR028629">
    <property type="entry name" value="Cas9"/>
</dbReference>
<evidence type="ECO:0000256" key="2">
    <source>
        <dbReference type="ARBA" id="ARBA00022722"/>
    </source>
</evidence>
<sequence>MNKAVAYRLALDLGSTSLGWAIFRLNEAREPTAIIRAGVRIFSDGRNANSEPLAVHRRVARAMRRRRDRLLKRKKRMHDQLVQHGFFPAEVAERKELERLNPYQLRAKGLHEALTPGEFARALFHINQRRGFKSNRKTDRKDNDSGALKQAISELRKRIQDSDCATAGEWFWKERMQQKPEGVRGQWVRARYRKTPSTTDEGKKRIGYDLYVDRAMVEQEFDALWAAQAALQPGLFTEAARAELKDTLLYQRDLRPVKPGRCTLLPAEERAPLALPSTQRFRILQEVNNLRLLDEALREVPLNLAQRDAVVSALEGKKELSFAAIRKLLTLSGKFNLEDEKRAELKGNATSVILARKDLFGDAWAGFDAAVQDEIVWRLVSQESEGALIAWLQQHTGVDGVCAEAIVNTRLPDGYGRLSRKALERIVPALQREVCTYDKAVQAAGFAHHSDLGFDFDYAEDEVQQVGEHTIASTGEVQAQYAFKQLPYYGKALQRHVAFGSGDAKDHEEKCYGKIANPTVHIGLNQVRTVVNALIRRYGHPTEVVVELARDLKQSREQKQQTQREQADNQKRNEDIRKRIAPILETSPERVRDRDIKKWILWEELNKKDIADRHCPYSGERISATMLLSEAVEIEHILPFSRTLDDSLNNRTVAMRRANRIKGDRTPWEARADFEAQGWRYEAILQRAEGMPPRKRYRFAEDGYQRWLGKDRNFLARALNDTSYLSRLAANYLRLVCPQGVRVIPGQMTDKLRGKFGLNSVLGLDGKKNRNDHRHHAVDACVIGVTDQGLMQRFANASKQARENGLTRLVQDMLLPWWPSYYDHVERAVRHIRVSHRPDHGFEGAMMKGTAHGIREDGIREDGRIKQRPKAKGSADHKTITLIPIDEPRQLARHGVDAEGKPLPYKGYASGSNYCIEITKNGKGKWEGQVISTFDAYRIKAAADAAARAGQVISTVEADSIVRKSGWERLRGAQSQNGQPLVMRLVIGDSVRMEVDGRDEVMRVVKMSGKEMVFAPVREANVDKRNNMPDEQDPFTYTYKRADQLRKAKARQVTISPIGELRDPGFKG</sequence>
<evidence type="ECO:0000259" key="14">
    <source>
        <dbReference type="PROSITE" id="PS51749"/>
    </source>
</evidence>
<dbReference type="GO" id="GO:0051607">
    <property type="term" value="P:defense response to virus"/>
    <property type="evidence" value="ECO:0007669"/>
    <property type="project" value="UniProtKB-UniRule"/>
</dbReference>
<organism evidence="15 16">
    <name type="scientific">Verminephrobacter eiseniae (strain EF01-2)</name>
    <dbReference type="NCBI Taxonomy" id="391735"/>
    <lineage>
        <taxon>Bacteria</taxon>
        <taxon>Pseudomonadati</taxon>
        <taxon>Pseudomonadota</taxon>
        <taxon>Betaproteobacteria</taxon>
        <taxon>Burkholderiales</taxon>
        <taxon>Comamonadaceae</taxon>
        <taxon>Verminephrobacter</taxon>
    </lineage>
</organism>
<evidence type="ECO:0000256" key="3">
    <source>
        <dbReference type="ARBA" id="ARBA00022723"/>
    </source>
</evidence>
<dbReference type="HOGENOM" id="CLU_007514_0_0_4"/>
<dbReference type="Gene3D" id="1.10.30.50">
    <property type="match status" value="1"/>
</dbReference>
<keyword evidence="5 12" id="KW-0378">Hydrolase</keyword>
<proteinExistence type="inferred from homology"/>
<protein>
    <recommendedName>
        <fullName evidence="12">CRISPR-associated endonuclease Cas9</fullName>
        <ecNumber evidence="12">3.1.-.-</ecNumber>
    </recommendedName>
</protein>